<name>A0A9D2LB74_9MICO</name>
<evidence type="ECO:0000313" key="2">
    <source>
        <dbReference type="EMBL" id="HJB09358.1"/>
    </source>
</evidence>
<keyword evidence="1" id="KW-1133">Transmembrane helix</keyword>
<feature type="transmembrane region" description="Helical" evidence="1">
    <location>
        <begin position="44"/>
        <end position="70"/>
    </location>
</feature>
<dbReference type="SUPFAM" id="SSF103473">
    <property type="entry name" value="MFS general substrate transporter"/>
    <property type="match status" value="1"/>
</dbReference>
<feature type="transmembrane region" description="Helical" evidence="1">
    <location>
        <begin position="109"/>
        <end position="129"/>
    </location>
</feature>
<dbReference type="InterPro" id="IPR036259">
    <property type="entry name" value="MFS_trans_sf"/>
</dbReference>
<organism evidence="2 3">
    <name type="scientific">Candidatus Brachybacterium merdavium</name>
    <dbReference type="NCBI Taxonomy" id="2838513"/>
    <lineage>
        <taxon>Bacteria</taxon>
        <taxon>Bacillati</taxon>
        <taxon>Actinomycetota</taxon>
        <taxon>Actinomycetes</taxon>
        <taxon>Micrococcales</taxon>
        <taxon>Dermabacteraceae</taxon>
        <taxon>Brachybacterium</taxon>
    </lineage>
</organism>
<feature type="transmembrane region" description="Helical" evidence="1">
    <location>
        <begin position="141"/>
        <end position="162"/>
    </location>
</feature>
<dbReference type="Proteomes" id="UP000823823">
    <property type="component" value="Unassembled WGS sequence"/>
</dbReference>
<evidence type="ECO:0000256" key="1">
    <source>
        <dbReference type="SAM" id="Phobius"/>
    </source>
</evidence>
<gene>
    <name evidence="2" type="ORF">H9786_02325</name>
</gene>
<protein>
    <submittedName>
        <fullName evidence="2">Uncharacterized protein</fullName>
    </submittedName>
</protein>
<keyword evidence="1" id="KW-0472">Membrane</keyword>
<accession>A0A9D2LB74</accession>
<dbReference type="AlphaFoldDB" id="A0A9D2LB74"/>
<keyword evidence="1" id="KW-0812">Transmembrane</keyword>
<reference evidence="2" key="1">
    <citation type="journal article" date="2021" name="PeerJ">
        <title>Extensive microbial diversity within the chicken gut microbiome revealed by metagenomics and culture.</title>
        <authorList>
            <person name="Gilroy R."/>
            <person name="Ravi A."/>
            <person name="Getino M."/>
            <person name="Pursley I."/>
            <person name="Horton D.L."/>
            <person name="Alikhan N.F."/>
            <person name="Baker D."/>
            <person name="Gharbi K."/>
            <person name="Hall N."/>
            <person name="Watson M."/>
            <person name="Adriaenssens E.M."/>
            <person name="Foster-Nyarko E."/>
            <person name="Jarju S."/>
            <person name="Secka A."/>
            <person name="Antonio M."/>
            <person name="Oren A."/>
            <person name="Chaudhuri R.R."/>
            <person name="La Ragione R."/>
            <person name="Hildebrand F."/>
            <person name="Pallen M.J."/>
        </authorList>
    </citation>
    <scope>NUCLEOTIDE SEQUENCE</scope>
    <source>
        <strain evidence="2">ChiHjej13B12-24818</strain>
    </source>
</reference>
<feature type="transmembrane region" description="Helical" evidence="1">
    <location>
        <begin position="82"/>
        <end position="102"/>
    </location>
</feature>
<comment type="caution">
    <text evidence="2">The sequence shown here is derived from an EMBL/GenBank/DDBJ whole genome shotgun (WGS) entry which is preliminary data.</text>
</comment>
<dbReference type="EMBL" id="DWZH01000017">
    <property type="protein sequence ID" value="HJB09358.1"/>
    <property type="molecule type" value="Genomic_DNA"/>
</dbReference>
<proteinExistence type="predicted"/>
<reference evidence="2" key="2">
    <citation type="submission" date="2021-04" db="EMBL/GenBank/DDBJ databases">
        <authorList>
            <person name="Gilroy R."/>
        </authorList>
    </citation>
    <scope>NUCLEOTIDE SEQUENCE</scope>
    <source>
        <strain evidence="2">ChiHjej13B12-24818</strain>
    </source>
</reference>
<sequence>MSHKQSAQEWARTAHLPYPPRWGQIESELLARAGRPPGSTVVQIVALCVVLALLLVGYGAAGIGLVVIMVSDHPMDSGVVGLLQIVYVLAVAMPLSLLPPWIEERKRGAVSLAVSVASGAASLAAYLILRAEPDKGELGWIPLELLLAIATGFGVFLVILIASGPGRRRRLSPVIRMRTLLNPRNEMHYAQTRAKALEILFERSDVPLDEEARDELLNLKLGEWCRFDDPERD</sequence>
<evidence type="ECO:0000313" key="3">
    <source>
        <dbReference type="Proteomes" id="UP000823823"/>
    </source>
</evidence>